<dbReference type="Pfam" id="PF00368">
    <property type="entry name" value="HMG-CoA_red"/>
    <property type="match status" value="1"/>
</dbReference>
<organism evidence="1 2">
    <name type="scientific">Penicillium frequentans</name>
    <dbReference type="NCBI Taxonomy" id="3151616"/>
    <lineage>
        <taxon>Eukaryota</taxon>
        <taxon>Fungi</taxon>
        <taxon>Dikarya</taxon>
        <taxon>Ascomycota</taxon>
        <taxon>Pezizomycotina</taxon>
        <taxon>Eurotiomycetes</taxon>
        <taxon>Eurotiomycetidae</taxon>
        <taxon>Eurotiales</taxon>
        <taxon>Aspergillaceae</taxon>
        <taxon>Penicillium</taxon>
    </lineage>
</organism>
<name>A0AAD6CZ89_9EURO</name>
<accession>A0AAD6CZ89</accession>
<dbReference type="InterPro" id="IPR009029">
    <property type="entry name" value="HMG_CoA_Rdtase_sub-bd_dom_sf"/>
</dbReference>
<dbReference type="InterPro" id="IPR002202">
    <property type="entry name" value="HMG_CoA_Rdtase"/>
</dbReference>
<dbReference type="EMBL" id="JAQIZZ010000003">
    <property type="protein sequence ID" value="KAJ5546049.1"/>
    <property type="molecule type" value="Genomic_DNA"/>
</dbReference>
<proteinExistence type="predicted"/>
<dbReference type="SUPFAM" id="SSF56542">
    <property type="entry name" value="Substrate-binding domain of HMG-CoA reductase"/>
    <property type="match status" value="1"/>
</dbReference>
<dbReference type="InterPro" id="IPR023074">
    <property type="entry name" value="HMG_CoA_Rdtase_cat_sf"/>
</dbReference>
<dbReference type="Gene3D" id="3.90.770.10">
    <property type="entry name" value="3-hydroxy-3-methylglutaryl-coenzyme A Reductase, Chain A, domain 2"/>
    <property type="match status" value="1"/>
</dbReference>
<sequence length="77" mass="8109">MGSPTGVTSKLKHITQDGSTIKNAKIENYVGSVRVPVGIAGPLRVKGPEGIDGDFHAPFGNLRVHVGSKLFPRMQAA</sequence>
<dbReference type="GO" id="GO:0004420">
    <property type="term" value="F:hydroxymethylglutaryl-CoA reductase (NADPH) activity"/>
    <property type="evidence" value="ECO:0007669"/>
    <property type="project" value="InterPro"/>
</dbReference>
<dbReference type="GO" id="GO:0015936">
    <property type="term" value="P:coenzyme A metabolic process"/>
    <property type="evidence" value="ECO:0007669"/>
    <property type="project" value="InterPro"/>
</dbReference>
<dbReference type="Proteomes" id="UP001220324">
    <property type="component" value="Unassembled WGS sequence"/>
</dbReference>
<gene>
    <name evidence="1" type="ORF">N7494_003634</name>
</gene>
<comment type="caution">
    <text evidence="1">The sequence shown here is derived from an EMBL/GenBank/DDBJ whole genome shotgun (WGS) entry which is preliminary data.</text>
</comment>
<reference evidence="1 2" key="1">
    <citation type="journal article" date="2023" name="IMA Fungus">
        <title>Comparative genomic study of the Penicillium genus elucidates a diverse pangenome and 15 lateral gene transfer events.</title>
        <authorList>
            <person name="Petersen C."/>
            <person name="Sorensen T."/>
            <person name="Nielsen M.R."/>
            <person name="Sondergaard T.E."/>
            <person name="Sorensen J.L."/>
            <person name="Fitzpatrick D.A."/>
            <person name="Frisvad J.C."/>
            <person name="Nielsen K.L."/>
        </authorList>
    </citation>
    <scope>NUCLEOTIDE SEQUENCE [LARGE SCALE GENOMIC DNA]</scope>
    <source>
        <strain evidence="1 2">IBT 35679</strain>
    </source>
</reference>
<keyword evidence="2" id="KW-1185">Reference proteome</keyword>
<dbReference type="AlphaFoldDB" id="A0AAD6CZ89"/>
<evidence type="ECO:0000313" key="1">
    <source>
        <dbReference type="EMBL" id="KAJ5546049.1"/>
    </source>
</evidence>
<evidence type="ECO:0000313" key="2">
    <source>
        <dbReference type="Proteomes" id="UP001220324"/>
    </source>
</evidence>
<protein>
    <submittedName>
        <fullName evidence="1">Hydroxymethylglutaryl-coenzyme A reductase family protein</fullName>
    </submittedName>
</protein>